<accession>A0A061FHP5</accession>
<dbReference type="EMBL" id="CM001886">
    <property type="protein sequence ID" value="EOY16581.1"/>
    <property type="molecule type" value="Genomic_DNA"/>
</dbReference>
<dbReference type="InParanoid" id="A0A061FHP5"/>
<dbReference type="eggNOG" id="ENOG502RJNC">
    <property type="taxonomic scope" value="Eukaryota"/>
</dbReference>
<evidence type="ECO:0000313" key="2">
    <source>
        <dbReference type="EMBL" id="EOY16581.1"/>
    </source>
</evidence>
<dbReference type="PANTHER" id="PTHR31973">
    <property type="entry name" value="POLYPROTEIN, PUTATIVE-RELATED"/>
    <property type="match status" value="1"/>
</dbReference>
<dbReference type="AlphaFoldDB" id="A0A061FHP5"/>
<dbReference type="PANTHER" id="PTHR31973:SF195">
    <property type="entry name" value="MUDR FAMILY TRANSPOSASE"/>
    <property type="match status" value="1"/>
</dbReference>
<evidence type="ECO:0000259" key="1">
    <source>
        <dbReference type="Pfam" id="PF10551"/>
    </source>
</evidence>
<evidence type="ECO:0000313" key="3">
    <source>
        <dbReference type="Proteomes" id="UP000026915"/>
    </source>
</evidence>
<feature type="domain" description="MULE transposase" evidence="1">
    <location>
        <begin position="277"/>
        <end position="328"/>
    </location>
</feature>
<gene>
    <name evidence="2" type="ORF">TCM_035390</name>
</gene>
<keyword evidence="3" id="KW-1185">Reference proteome</keyword>
<name>A0A061FHP5_THECC</name>
<protein>
    <recommendedName>
        <fullName evidence="1">MULE transposase domain-containing protein</fullName>
    </recommendedName>
</protein>
<dbReference type="Pfam" id="PF10551">
    <property type="entry name" value="MULE"/>
    <property type="match status" value="1"/>
</dbReference>
<dbReference type="InterPro" id="IPR018289">
    <property type="entry name" value="MULE_transposase_dom"/>
</dbReference>
<dbReference type="Proteomes" id="UP000026915">
    <property type="component" value="Chromosome 8"/>
</dbReference>
<dbReference type="Gramene" id="EOY16581">
    <property type="protein sequence ID" value="EOY16581"/>
    <property type="gene ID" value="TCM_035390"/>
</dbReference>
<dbReference type="HOGENOM" id="CLU_638433_0_0_1"/>
<organism evidence="2 3">
    <name type="scientific">Theobroma cacao</name>
    <name type="common">Cacao</name>
    <name type="synonym">Cocoa</name>
    <dbReference type="NCBI Taxonomy" id="3641"/>
    <lineage>
        <taxon>Eukaryota</taxon>
        <taxon>Viridiplantae</taxon>
        <taxon>Streptophyta</taxon>
        <taxon>Embryophyta</taxon>
        <taxon>Tracheophyta</taxon>
        <taxon>Spermatophyta</taxon>
        <taxon>Magnoliopsida</taxon>
        <taxon>eudicotyledons</taxon>
        <taxon>Gunneridae</taxon>
        <taxon>Pentapetalae</taxon>
        <taxon>rosids</taxon>
        <taxon>malvids</taxon>
        <taxon>Malvales</taxon>
        <taxon>Malvaceae</taxon>
        <taxon>Byttnerioideae</taxon>
        <taxon>Theobroma</taxon>
    </lineage>
</organism>
<proteinExistence type="predicted"/>
<reference evidence="2 3" key="1">
    <citation type="journal article" date="2013" name="Genome Biol.">
        <title>The genome sequence of the most widely cultivated cacao type and its use to identify candidate genes regulating pod color.</title>
        <authorList>
            <person name="Motamayor J.C."/>
            <person name="Mockaitis K."/>
            <person name="Schmutz J."/>
            <person name="Haiminen N."/>
            <person name="Iii D.L."/>
            <person name="Cornejo O."/>
            <person name="Findley S.D."/>
            <person name="Zheng P."/>
            <person name="Utro F."/>
            <person name="Royaert S."/>
            <person name="Saski C."/>
            <person name="Jenkins J."/>
            <person name="Podicheti R."/>
            <person name="Zhao M."/>
            <person name="Scheffler B.E."/>
            <person name="Stack J.C."/>
            <person name="Feltus F.A."/>
            <person name="Mustiga G.M."/>
            <person name="Amores F."/>
            <person name="Phillips W."/>
            <person name="Marelli J.P."/>
            <person name="May G.D."/>
            <person name="Shapiro H."/>
            <person name="Ma J."/>
            <person name="Bustamante C.D."/>
            <person name="Schnell R.J."/>
            <person name="Main D."/>
            <person name="Gilbert D."/>
            <person name="Parida L."/>
            <person name="Kuhn D.N."/>
        </authorList>
    </citation>
    <scope>NUCLEOTIDE SEQUENCE [LARGE SCALE GENOMIC DNA]</scope>
    <source>
        <strain evidence="3">cv. Matina 1-6</strain>
    </source>
</reference>
<sequence length="430" mass="49459">MGSLPFTNDTLMVISDDDAFDQMDAVCEKDNIVDLNDEMDDDCEDDYIGRHDDCSEEDRGEDNEIRDYNHVDGSTEHATTVVLEDVQCNDHAIIVILEDVECDDLIYDNPISGDNGIRSLDDSDHERVNAGVSSQWIIQGACMIFFQTVEIEDMLALKEHFEIRVKRSCHTHIEVACKDKACKFTVCATKLLEGDYCKFACSTRLQGNNVTPLRPKEIMEEMNRKWGLQYLYGKAWRGNEHVESLVFSHSEELFQLLPLYFHMLECRKFWAIIWLMVVIDATHLKGRFKGILFVAVCKDENEQIYPIAFGIGHVEDEESWSWFLTQLRCAIGCPENAKFQRSPISPFGPLRKLESTKGSTKYRPMRRSWPKIWVVTLSTEMCSSGEFQIDLLPFKHAMAVIRTRSWVEGYAVPIFLIGHPSEWEIPLDVQ</sequence>